<protein>
    <submittedName>
        <fullName evidence="3">Uncharacterized protein</fullName>
    </submittedName>
</protein>
<feature type="region of interest" description="Disordered" evidence="1">
    <location>
        <begin position="1"/>
        <end position="48"/>
    </location>
</feature>
<feature type="compositionally biased region" description="Polar residues" evidence="1">
    <location>
        <begin position="213"/>
        <end position="245"/>
    </location>
</feature>
<proteinExistence type="predicted"/>
<dbReference type="WBParaSite" id="MBELARI_LOCUS14944">
    <property type="protein sequence ID" value="MBELARI_LOCUS14944"/>
    <property type="gene ID" value="MBELARI_LOCUS14944"/>
</dbReference>
<organism evidence="2 3">
    <name type="scientific">Mesorhabditis belari</name>
    <dbReference type="NCBI Taxonomy" id="2138241"/>
    <lineage>
        <taxon>Eukaryota</taxon>
        <taxon>Metazoa</taxon>
        <taxon>Ecdysozoa</taxon>
        <taxon>Nematoda</taxon>
        <taxon>Chromadorea</taxon>
        <taxon>Rhabditida</taxon>
        <taxon>Rhabditina</taxon>
        <taxon>Rhabditomorpha</taxon>
        <taxon>Rhabditoidea</taxon>
        <taxon>Rhabditidae</taxon>
        <taxon>Mesorhabditinae</taxon>
        <taxon>Mesorhabditis</taxon>
    </lineage>
</organism>
<name>A0AAF3J434_9BILA</name>
<feature type="compositionally biased region" description="Polar residues" evidence="1">
    <location>
        <begin position="93"/>
        <end position="108"/>
    </location>
</feature>
<dbReference type="AlphaFoldDB" id="A0AAF3J434"/>
<feature type="region of interest" description="Disordered" evidence="1">
    <location>
        <begin position="169"/>
        <end position="245"/>
    </location>
</feature>
<feature type="compositionally biased region" description="Polar residues" evidence="1">
    <location>
        <begin position="27"/>
        <end position="48"/>
    </location>
</feature>
<keyword evidence="2" id="KW-1185">Reference proteome</keyword>
<sequence>MPGGRMPMQRGFENSRSDSPSTSFRSQQGRNQAPPNQFTQPGPNQQFPIQRYGFFTANSTPQTAVYQLKHQKNEPPAGSQVNGFFNKDRLTQPLGNTQQTSKPSDFVQSQGNNEIEARAQAIPLNAAENENELLVRLLYTHLEKIRDPTKQLRLRNELLSRVQEVLEEQLAEESPVTEETRKRKSDTAWMTQGATQPSPPQPSQIQAAPEQQKPSNQSDSSPFVQQELTGTTFQPSYPRNQHFLT</sequence>
<feature type="compositionally biased region" description="Low complexity" evidence="1">
    <location>
        <begin position="17"/>
        <end position="26"/>
    </location>
</feature>
<evidence type="ECO:0000313" key="3">
    <source>
        <dbReference type="WBParaSite" id="MBELARI_LOCUS14944"/>
    </source>
</evidence>
<feature type="compositionally biased region" description="Low complexity" evidence="1">
    <location>
        <begin position="203"/>
        <end position="212"/>
    </location>
</feature>
<evidence type="ECO:0000313" key="2">
    <source>
        <dbReference type="Proteomes" id="UP000887575"/>
    </source>
</evidence>
<accession>A0AAF3J434</accession>
<evidence type="ECO:0000256" key="1">
    <source>
        <dbReference type="SAM" id="MobiDB-lite"/>
    </source>
</evidence>
<feature type="region of interest" description="Disordered" evidence="1">
    <location>
        <begin position="71"/>
        <end position="108"/>
    </location>
</feature>
<reference evidence="3" key="1">
    <citation type="submission" date="2024-02" db="UniProtKB">
        <authorList>
            <consortium name="WormBaseParasite"/>
        </authorList>
    </citation>
    <scope>IDENTIFICATION</scope>
</reference>
<dbReference type="Proteomes" id="UP000887575">
    <property type="component" value="Unassembled WGS sequence"/>
</dbReference>